<dbReference type="Proteomes" id="UP001417504">
    <property type="component" value="Unassembled WGS sequence"/>
</dbReference>
<evidence type="ECO:0000313" key="18">
    <source>
        <dbReference type="Proteomes" id="UP001417504"/>
    </source>
</evidence>
<feature type="domain" description="Xrn1 helical" evidence="16">
    <location>
        <begin position="408"/>
        <end position="690"/>
    </location>
</feature>
<feature type="compositionally biased region" description="Polar residues" evidence="14">
    <location>
        <begin position="793"/>
        <end position="807"/>
    </location>
</feature>
<feature type="compositionally biased region" description="Polar residues" evidence="14">
    <location>
        <begin position="746"/>
        <end position="757"/>
    </location>
</feature>
<dbReference type="InterPro" id="IPR017151">
    <property type="entry name" value="Xrn2/3/4"/>
</dbReference>
<comment type="similarity">
    <text evidence="2 13">Belongs to the 5'-3' exonuclease family. XRN2/RAT1 subfamily.</text>
</comment>
<evidence type="ECO:0000256" key="10">
    <source>
        <dbReference type="ARBA" id="ARBA00023163"/>
    </source>
</evidence>
<keyword evidence="10" id="KW-0804">Transcription</keyword>
<keyword evidence="9" id="KW-0805">Transcription regulation</keyword>
<evidence type="ECO:0000256" key="13">
    <source>
        <dbReference type="PIRNR" id="PIRNR037239"/>
    </source>
</evidence>
<evidence type="ECO:0000256" key="11">
    <source>
        <dbReference type="ARBA" id="ARBA00023242"/>
    </source>
</evidence>
<feature type="compositionally biased region" description="Basic residues" evidence="14">
    <location>
        <begin position="926"/>
        <end position="936"/>
    </location>
</feature>
<evidence type="ECO:0000256" key="4">
    <source>
        <dbReference type="ARBA" id="ARBA00022552"/>
    </source>
</evidence>
<dbReference type="PANTHER" id="PTHR12341">
    <property type="entry name" value="5'-&gt;3' EXORIBONUCLEASE"/>
    <property type="match status" value="1"/>
</dbReference>
<keyword evidence="18" id="KW-1185">Reference proteome</keyword>
<accession>A0AAP0PLJ2</accession>
<dbReference type="GO" id="GO:0005634">
    <property type="term" value="C:nucleus"/>
    <property type="evidence" value="ECO:0007669"/>
    <property type="project" value="UniProtKB-SubCell"/>
</dbReference>
<evidence type="ECO:0000256" key="8">
    <source>
        <dbReference type="ARBA" id="ARBA00022839"/>
    </source>
</evidence>
<feature type="compositionally biased region" description="Basic and acidic residues" evidence="14">
    <location>
        <begin position="901"/>
        <end position="917"/>
    </location>
</feature>
<evidence type="ECO:0000256" key="6">
    <source>
        <dbReference type="ARBA" id="ARBA00022722"/>
    </source>
</evidence>
<keyword evidence="11" id="KW-0539">Nucleus</keyword>
<evidence type="ECO:0000256" key="9">
    <source>
        <dbReference type="ARBA" id="ARBA00023015"/>
    </source>
</evidence>
<dbReference type="GO" id="GO:0006364">
    <property type="term" value="P:rRNA processing"/>
    <property type="evidence" value="ECO:0007669"/>
    <property type="project" value="UniProtKB-KW"/>
</dbReference>
<keyword evidence="4" id="KW-0698">rRNA processing</keyword>
<dbReference type="InterPro" id="IPR041412">
    <property type="entry name" value="Xrn1_helical"/>
</dbReference>
<evidence type="ECO:0000259" key="15">
    <source>
        <dbReference type="Pfam" id="PF03159"/>
    </source>
</evidence>
<keyword evidence="6 13" id="KW-0540">Nuclease</keyword>
<dbReference type="GO" id="GO:0006397">
    <property type="term" value="P:mRNA processing"/>
    <property type="evidence" value="ECO:0007669"/>
    <property type="project" value="UniProtKB-UniRule"/>
</dbReference>
<evidence type="ECO:0000256" key="5">
    <source>
        <dbReference type="ARBA" id="ARBA00022664"/>
    </source>
</evidence>
<reference evidence="17 18" key="1">
    <citation type="submission" date="2024-01" db="EMBL/GenBank/DDBJ databases">
        <title>Genome assemblies of Stephania.</title>
        <authorList>
            <person name="Yang L."/>
        </authorList>
    </citation>
    <scope>NUCLEOTIDE SEQUENCE [LARGE SCALE GENOMIC DNA]</scope>
    <source>
        <strain evidence="17">QJT</strain>
        <tissue evidence="17">Leaf</tissue>
    </source>
</reference>
<dbReference type="InterPro" id="IPR004859">
    <property type="entry name" value="Xrn1_N"/>
</dbReference>
<dbReference type="GO" id="GO:0000956">
    <property type="term" value="P:nuclear-transcribed mRNA catabolic process"/>
    <property type="evidence" value="ECO:0007669"/>
    <property type="project" value="TreeGrafter"/>
</dbReference>
<evidence type="ECO:0000313" key="17">
    <source>
        <dbReference type="EMBL" id="KAK9145211.1"/>
    </source>
</evidence>
<evidence type="ECO:0000256" key="7">
    <source>
        <dbReference type="ARBA" id="ARBA00022801"/>
    </source>
</evidence>
<dbReference type="GO" id="GO:0006353">
    <property type="term" value="P:DNA-templated transcription termination"/>
    <property type="evidence" value="ECO:0007669"/>
    <property type="project" value="UniProtKB-KW"/>
</dbReference>
<evidence type="ECO:0000256" key="3">
    <source>
        <dbReference type="ARBA" id="ARBA00022472"/>
    </source>
</evidence>
<dbReference type="Pfam" id="PF03159">
    <property type="entry name" value="XRN_N"/>
    <property type="match status" value="1"/>
</dbReference>
<dbReference type="FunFam" id="3.40.50.12390:FF:000003">
    <property type="entry name" value="5'-3' exoribonuclease"/>
    <property type="match status" value="1"/>
</dbReference>
<evidence type="ECO:0000256" key="12">
    <source>
        <dbReference type="ARBA" id="ARBA00046137"/>
    </source>
</evidence>
<proteinExistence type="inferred from homology"/>
<dbReference type="Gene3D" id="1.25.40.1050">
    <property type="match status" value="1"/>
</dbReference>
<dbReference type="EMBL" id="JBBNAE010000002">
    <property type="protein sequence ID" value="KAK9145211.1"/>
    <property type="molecule type" value="Genomic_DNA"/>
</dbReference>
<comment type="function">
    <text evidence="13">Possesses 5'-&gt;3' exoribonuclease activity. Acts as an endogenous post-transcriptional gene silencing (PTGS) suppressor.</text>
</comment>
<comment type="function">
    <text evidence="12">Possesses 5'-&gt;3' exoribonuclease activity. Required for the processing of nuclear mRNA and rRNA precursors. May promote the termination of transcription by RNA polymerase II. Essential for vegetative cell growth and chromosome segregation.</text>
</comment>
<dbReference type="PANTHER" id="PTHR12341:SF53">
    <property type="entry name" value="5'-3' EXORIBONUCLEASE"/>
    <property type="match status" value="1"/>
</dbReference>
<keyword evidence="8 13" id="KW-0269">Exonuclease</keyword>
<dbReference type="FunFam" id="3.40.50.12390:FF:000005">
    <property type="entry name" value="5'-3' exoribonuclease 2"/>
    <property type="match status" value="1"/>
</dbReference>
<evidence type="ECO:0000256" key="14">
    <source>
        <dbReference type="SAM" id="MobiDB-lite"/>
    </source>
</evidence>
<evidence type="ECO:0000256" key="2">
    <source>
        <dbReference type="ARBA" id="ARBA00006994"/>
    </source>
</evidence>
<protein>
    <recommendedName>
        <fullName evidence="13">5'-3' exoribonuclease</fullName>
        <ecNumber evidence="13">3.1.13.-</ecNumber>
    </recommendedName>
</protein>
<feature type="domain" description="Xrn1 N-terminal" evidence="15">
    <location>
        <begin position="1"/>
        <end position="257"/>
    </location>
</feature>
<comment type="subcellular location">
    <subcellularLocation>
        <location evidence="1">Nucleus</location>
    </subcellularLocation>
</comment>
<dbReference type="GO" id="GO:0004534">
    <property type="term" value="F:5'-3' RNA exonuclease activity"/>
    <property type="evidence" value="ECO:0007669"/>
    <property type="project" value="UniProtKB-UniRule"/>
</dbReference>
<feature type="compositionally biased region" description="Basic and acidic residues" evidence="14">
    <location>
        <begin position="783"/>
        <end position="792"/>
    </location>
</feature>
<dbReference type="CDD" id="cd18673">
    <property type="entry name" value="PIN_XRN1-2-like"/>
    <property type="match status" value="1"/>
</dbReference>
<comment type="caution">
    <text evidence="17">The sequence shown here is derived from an EMBL/GenBank/DDBJ whole genome shotgun (WGS) entry which is preliminary data.</text>
</comment>
<dbReference type="PIRSF" id="PIRSF037239">
    <property type="entry name" value="Exonuclease_Xrn2"/>
    <property type="match status" value="1"/>
</dbReference>
<dbReference type="AlphaFoldDB" id="A0AAP0PLJ2"/>
<gene>
    <name evidence="17" type="ORF">Sjap_005114</name>
</gene>
<dbReference type="EC" id="3.1.13.-" evidence="13"/>
<feature type="region of interest" description="Disordered" evidence="14">
    <location>
        <begin position="733"/>
        <end position="809"/>
    </location>
</feature>
<keyword evidence="7 13" id="KW-0378">Hydrolase</keyword>
<name>A0AAP0PLJ2_9MAGN</name>
<dbReference type="Pfam" id="PF17846">
    <property type="entry name" value="XRN_M"/>
    <property type="match status" value="1"/>
</dbReference>
<keyword evidence="3" id="KW-0806">Transcription termination</keyword>
<dbReference type="GO" id="GO:0003723">
    <property type="term" value="F:RNA binding"/>
    <property type="evidence" value="ECO:0007669"/>
    <property type="project" value="TreeGrafter"/>
</dbReference>
<dbReference type="Gene3D" id="3.40.50.12390">
    <property type="match status" value="2"/>
</dbReference>
<feature type="region of interest" description="Disordered" evidence="14">
    <location>
        <begin position="887"/>
        <end position="949"/>
    </location>
</feature>
<keyword evidence="5 13" id="KW-0507">mRNA processing</keyword>
<organism evidence="17 18">
    <name type="scientific">Stephania japonica</name>
    <dbReference type="NCBI Taxonomy" id="461633"/>
    <lineage>
        <taxon>Eukaryota</taxon>
        <taxon>Viridiplantae</taxon>
        <taxon>Streptophyta</taxon>
        <taxon>Embryophyta</taxon>
        <taxon>Tracheophyta</taxon>
        <taxon>Spermatophyta</taxon>
        <taxon>Magnoliopsida</taxon>
        <taxon>Ranunculales</taxon>
        <taxon>Menispermaceae</taxon>
        <taxon>Menispermoideae</taxon>
        <taxon>Cissampelideae</taxon>
        <taxon>Stephania</taxon>
    </lineage>
</organism>
<evidence type="ECO:0000259" key="16">
    <source>
        <dbReference type="Pfam" id="PF17846"/>
    </source>
</evidence>
<evidence type="ECO:0000256" key="1">
    <source>
        <dbReference type="ARBA" id="ARBA00004123"/>
    </source>
</evidence>
<dbReference type="FunFam" id="1.25.40.1050:FF:000002">
    <property type="entry name" value="5'-3' exoribonuclease"/>
    <property type="match status" value="1"/>
</dbReference>
<dbReference type="InterPro" id="IPR027073">
    <property type="entry name" value="5_3_exoribonuclease"/>
</dbReference>
<sequence length="949" mass="108605">MGIPSFYRWLSDRYSRAVVSVIEEEPEFVDEFEVPIDTTKPNPNGIEFDNLYLDMNGIIHPCFHPEQGLPGPNSYDEVFRAVFKYIDRIFSLIRPRKLLYLAIDGVAPRAKMNQQRARRFTSAKEAADGAAREKWTRSTRRFSELKEKNLVALERREKFDSNIITPGTEFMATLSYALKYYIQLRINIDPGWRGIKVILSDANVPGEGEHKIMSYIRLQRNLPGYDPNTRHCLYGLDADLIMIALATHEVHFSILREVGRARGRKDRHLHKRKRNQMRKAPMKGSDYLSDYISSQKFQFLNIWVLRDYLKHDMCIPDLGVETDLERLIDDFIFICIFAGNDFLPHVPSLAINEGAIELLMSVYQREFVRMGGYLTNSFEVDLKRVQHFMQVVGTYETAIFRRSSKMEKKRVGEEGWKNRHYSLKFGAKTEAECGQTRAHAVLKYTEGICWVMHYFYQGVCSWQWFYPYHYAPFASDFDDLERLEIQFTLGEPFKPFDQLMGVLPTASAHALPPSYRKLMTDTSSPILDFYPIDFEIDMNRMRFARQGICKLPFIQESRLLAEIAKVEHSLTGEEMRRNCSGLDLLFVHITHPLAAGIFSFFERKKDHPKLTKAKVKRKINPKSSGGMNGYMYISDKPACSAEVSSPIKDMKMITRNKVISVLYKCPPLHPHIPRPPEGVAMPQVLIHKKDVKPTRVLWNEKSAVSARPLDNSVLGSSFTKLPDRIVLERYVEKKKADAGPGKHNSDVTVIETQTNSRDGAPDAEMCLCNGDRSTSSGIPEESDQLKRQKVESNSESQSHSNGDNGNVRTDLLNLKEVVLERCMEDGKRNEKGSSHGKRKKRKRQCSLFEVTAAKPDSTGTVLPCQTKKDIVLESDVEDCEKNLLEGRTVQPHSHAASHSTLSKDKNLNEPNVDRAMEEGEAGANIRKPKKKKRKKREIPVQSVETTSFI</sequence>